<sequence>MATDSPEGKTTDSFEAATRAFADAVVEAERIIRAAPHVKTDQDLAEGLDYLAGSIKASLHMVGAYQQDYPFFASSTGPYTKLGLDNPDTLYFHAYIRDDAEYVVTGRRGTTADLSFQVMNGDYSPTQSPDSLTAFDDRELDIAEDGSFQLRFGPPKDDAGPGYVTLPKGAAMLIVREVFSDWESERPGEIRIHRADTIGTSPLAVPAERMARRYQIAGKMLVSRIRTFLAFPEWHYLQLPVNTLTEPRPTPGGLATQFSSVGHYDLDDDEVMVITAPATERDVAPYQGFQLGSMWYISLDYINHQTSLTADQARIDEDGKIRYIVSERDPGLANWIERTGHRRGYLQFRWQRLARDLTPEDGPTVEVVKFDDLPNVLPFYEKQRVTPEEWAEKIAARQVAVAKRMLG</sequence>
<protein>
    <recommendedName>
        <fullName evidence="3">DUF1214 domain-containing protein</fullName>
    </recommendedName>
</protein>
<dbReference type="EMBL" id="FZOR01000041">
    <property type="protein sequence ID" value="SNT54247.1"/>
    <property type="molecule type" value="Genomic_DNA"/>
</dbReference>
<dbReference type="RefSeq" id="WP_218826935.1">
    <property type="nucleotide sequence ID" value="NZ_FZOR01000041.1"/>
</dbReference>
<name>A0A239NH18_9ACTN</name>
<evidence type="ECO:0000313" key="1">
    <source>
        <dbReference type="EMBL" id="SNT54247.1"/>
    </source>
</evidence>
<keyword evidence="2" id="KW-1185">Reference proteome</keyword>
<reference evidence="1 2" key="1">
    <citation type="submission" date="2017-06" db="EMBL/GenBank/DDBJ databases">
        <authorList>
            <person name="Kim H.J."/>
            <person name="Triplett B.A."/>
        </authorList>
    </citation>
    <scope>NUCLEOTIDE SEQUENCE [LARGE SCALE GENOMIC DNA]</scope>
    <source>
        <strain evidence="1 2">DSM 44715</strain>
    </source>
</reference>
<dbReference type="AlphaFoldDB" id="A0A239NH18"/>
<organism evidence="1 2">
    <name type="scientific">Actinomadura meyerae</name>
    <dbReference type="NCBI Taxonomy" id="240840"/>
    <lineage>
        <taxon>Bacteria</taxon>
        <taxon>Bacillati</taxon>
        <taxon>Actinomycetota</taxon>
        <taxon>Actinomycetes</taxon>
        <taxon>Streptosporangiales</taxon>
        <taxon>Thermomonosporaceae</taxon>
        <taxon>Actinomadura</taxon>
    </lineage>
</organism>
<evidence type="ECO:0000313" key="2">
    <source>
        <dbReference type="Proteomes" id="UP000198318"/>
    </source>
</evidence>
<dbReference type="Proteomes" id="UP000198318">
    <property type="component" value="Unassembled WGS sequence"/>
</dbReference>
<evidence type="ECO:0008006" key="3">
    <source>
        <dbReference type="Google" id="ProtNLM"/>
    </source>
</evidence>
<proteinExistence type="predicted"/>
<gene>
    <name evidence="1" type="ORF">SAMN05443665_104163</name>
</gene>
<accession>A0A239NH18</accession>